<sequence>MIRTAVAAAALFALVPLAQAETLTVSAGPDAQERLQEALLDAQPGDTVAIGPGRFDLTDGLSLDVDRVTVRGAGPDQTILSFKGQLGAGEGLLVTSDDVVLRGFAVEDSRGDGIKSKGANRIVYKDIRVEWTGGPKGTNGAYGVYPVSSSAILIDGVTVKGASDAGIYVGQSERIIVRNSTVSQNVAGIEIENSNQADVYGNTATANTGGILVFDLPNLPRMNGGGVRVYGNKVFANDTPNFAPKGNIVATVPRGTGILVMANDGVHVFDNDLSEHATANVIIMSYRQGYEDANYNPYPRRVVISGNRHGRAGFAPGVEGGDFLTAAFGGNAPPVWWDGTGAVDALGLHVTDAVPVLSLGLALAAPTSSAKPAKVELNAPAAPRPAAVVLPPAMEAAAR</sequence>
<dbReference type="InterPro" id="IPR022441">
    <property type="entry name" value="Para_beta_helix_rpt-2"/>
</dbReference>
<dbReference type="InterPro" id="IPR039448">
    <property type="entry name" value="Beta_helix"/>
</dbReference>
<dbReference type="Pfam" id="PF13229">
    <property type="entry name" value="Beta_helix"/>
    <property type="match status" value="1"/>
</dbReference>
<dbReference type="Gene3D" id="2.160.20.10">
    <property type="entry name" value="Single-stranded right-handed beta-helix, Pectin lyase-like"/>
    <property type="match status" value="1"/>
</dbReference>
<protein>
    <recommendedName>
        <fullName evidence="2">Right handed beta helix domain-containing protein</fullName>
    </recommendedName>
</protein>
<dbReference type="InterPro" id="IPR012334">
    <property type="entry name" value="Pectin_lyas_fold"/>
</dbReference>
<dbReference type="Proteomes" id="UP000318055">
    <property type="component" value="Chromosome"/>
</dbReference>
<dbReference type="NCBIfam" id="TIGR03804">
    <property type="entry name" value="para_beta_helix"/>
    <property type="match status" value="1"/>
</dbReference>
<gene>
    <name evidence="3" type="ORF">FPZ54_17400</name>
</gene>
<dbReference type="OrthoDB" id="338827at2"/>
<dbReference type="InterPro" id="IPR011050">
    <property type="entry name" value="Pectin_lyase_fold/virulence"/>
</dbReference>
<keyword evidence="4" id="KW-1185">Reference proteome</keyword>
<keyword evidence="1" id="KW-0732">Signal</keyword>
<dbReference type="SMART" id="SM00710">
    <property type="entry name" value="PbH1"/>
    <property type="match status" value="7"/>
</dbReference>
<evidence type="ECO:0000313" key="4">
    <source>
        <dbReference type="Proteomes" id="UP000318055"/>
    </source>
</evidence>
<evidence type="ECO:0000313" key="3">
    <source>
        <dbReference type="EMBL" id="QDX27606.1"/>
    </source>
</evidence>
<dbReference type="InterPro" id="IPR022442">
    <property type="entry name" value="SO_2930-like_dom"/>
</dbReference>
<name>A0A518RJH3_9SPHN</name>
<dbReference type="EMBL" id="CP042239">
    <property type="protein sequence ID" value="QDX27606.1"/>
    <property type="molecule type" value="Genomic_DNA"/>
</dbReference>
<evidence type="ECO:0000256" key="1">
    <source>
        <dbReference type="SAM" id="SignalP"/>
    </source>
</evidence>
<feature type="domain" description="Right handed beta helix" evidence="2">
    <location>
        <begin position="89"/>
        <end position="215"/>
    </location>
</feature>
<dbReference type="SUPFAM" id="SSF51126">
    <property type="entry name" value="Pectin lyase-like"/>
    <property type="match status" value="1"/>
</dbReference>
<feature type="signal peptide" evidence="1">
    <location>
        <begin position="1"/>
        <end position="20"/>
    </location>
</feature>
<dbReference type="AlphaFoldDB" id="A0A518RJH3"/>
<organism evidence="3 4">
    <name type="scientific">Sphingomonas suaedae</name>
    <dbReference type="NCBI Taxonomy" id="2599297"/>
    <lineage>
        <taxon>Bacteria</taxon>
        <taxon>Pseudomonadati</taxon>
        <taxon>Pseudomonadota</taxon>
        <taxon>Alphaproteobacteria</taxon>
        <taxon>Sphingomonadales</taxon>
        <taxon>Sphingomonadaceae</taxon>
        <taxon>Sphingomonas</taxon>
    </lineage>
</organism>
<dbReference type="NCBIfam" id="TIGR03805">
    <property type="entry name" value="beta_helix_1"/>
    <property type="match status" value="1"/>
</dbReference>
<dbReference type="InterPro" id="IPR006626">
    <property type="entry name" value="PbH1"/>
</dbReference>
<proteinExistence type="predicted"/>
<dbReference type="RefSeq" id="WP_145849081.1">
    <property type="nucleotide sequence ID" value="NZ_CP042239.1"/>
</dbReference>
<dbReference type="KEGG" id="ssua:FPZ54_17400"/>
<evidence type="ECO:0000259" key="2">
    <source>
        <dbReference type="Pfam" id="PF13229"/>
    </source>
</evidence>
<feature type="chain" id="PRO_5022155900" description="Right handed beta helix domain-containing protein" evidence="1">
    <location>
        <begin position="21"/>
        <end position="399"/>
    </location>
</feature>
<reference evidence="3 4" key="1">
    <citation type="submission" date="2019-07" db="EMBL/GenBank/DDBJ databases">
        <title>Sphingomonas alkalisoli sp. nov., isolated from rhizosphere soil of Suaedae salsa.</title>
        <authorList>
            <person name="Zhang H."/>
            <person name="Xu L."/>
            <person name="Zhang J.-X."/>
            <person name="Sun J.-Q."/>
        </authorList>
    </citation>
    <scope>NUCLEOTIDE SEQUENCE [LARGE SCALE GENOMIC DNA]</scope>
    <source>
        <strain evidence="3 4">XS-10</strain>
    </source>
</reference>
<accession>A0A518RJH3</accession>